<reference evidence="1" key="1">
    <citation type="submission" date="2013-04" db="EMBL/GenBank/DDBJ databases">
        <title>Comparative Genomics of Relapsing Fever Spirochetes.</title>
        <authorList>
            <person name="Schwan T.G."/>
            <person name="Raffel S.J."/>
            <person name="Porcella S.F."/>
            <person name="Martens C.A."/>
            <person name="Bruno D.P."/>
            <person name="Ricklefs S.M."/>
            <person name="Barbian K.B."/>
        </authorList>
    </citation>
    <scope>NUCLEOTIDE SEQUENCE</scope>
    <source>
        <strain evidence="1">MTW</strain>
        <plasmid evidence="1">unnamed</plasmid>
    </source>
</reference>
<gene>
    <name evidence="1" type="ORF">BHW_0900031</name>
</gene>
<organism evidence="1">
    <name type="scientific">Borrelia hermsii MTW</name>
    <dbReference type="NCBI Taxonomy" id="1313291"/>
    <lineage>
        <taxon>Bacteria</taxon>
        <taxon>Pseudomonadati</taxon>
        <taxon>Spirochaetota</taxon>
        <taxon>Spirochaetia</taxon>
        <taxon>Spirochaetales</taxon>
        <taxon>Borreliaceae</taxon>
        <taxon>Borrelia</taxon>
    </lineage>
</organism>
<name>W5T609_BORHE</name>
<dbReference type="HOGENOM" id="CLU_3363651_0_0_12"/>
<evidence type="ECO:0000313" key="1">
    <source>
        <dbReference type="EMBL" id="AHH14652.1"/>
    </source>
</evidence>
<proteinExistence type="predicted"/>
<accession>W5T609</accession>
<protein>
    <submittedName>
        <fullName evidence="1">Uncharacterized protein</fullName>
    </submittedName>
</protein>
<geneLocation type="plasmid" evidence="1">
    <name>unnamed</name>
</geneLocation>
<keyword evidence="1" id="KW-0614">Plasmid</keyword>
<dbReference type="AlphaFoldDB" id="W5T609"/>
<sequence length="35" mass="4026">MGICFYDLNLKNVSSIEDAMVISNLFYYRKVYASG</sequence>
<dbReference type="EMBL" id="CP005690">
    <property type="protein sequence ID" value="AHH14652.1"/>
    <property type="molecule type" value="Genomic_DNA"/>
</dbReference>